<gene>
    <name evidence="1" type="ORF">DPMN_068874</name>
</gene>
<proteinExistence type="predicted"/>
<protein>
    <submittedName>
        <fullName evidence="1">Uncharacterized protein</fullName>
    </submittedName>
</protein>
<reference evidence="1" key="2">
    <citation type="submission" date="2020-11" db="EMBL/GenBank/DDBJ databases">
        <authorList>
            <person name="McCartney M.A."/>
            <person name="Auch B."/>
            <person name="Kono T."/>
            <person name="Mallez S."/>
            <person name="Becker A."/>
            <person name="Gohl D.M."/>
            <person name="Silverstein K.A.T."/>
            <person name="Koren S."/>
            <person name="Bechman K.B."/>
            <person name="Herman A."/>
            <person name="Abrahante J.E."/>
            <person name="Garbe J."/>
        </authorList>
    </citation>
    <scope>NUCLEOTIDE SEQUENCE</scope>
    <source>
        <strain evidence="1">Duluth1</strain>
        <tissue evidence="1">Whole animal</tissue>
    </source>
</reference>
<dbReference type="AlphaFoldDB" id="A0A9D4BMK4"/>
<comment type="caution">
    <text evidence="1">The sequence shown here is derived from an EMBL/GenBank/DDBJ whole genome shotgun (WGS) entry which is preliminary data.</text>
</comment>
<evidence type="ECO:0000313" key="1">
    <source>
        <dbReference type="EMBL" id="KAH3709411.1"/>
    </source>
</evidence>
<dbReference type="Proteomes" id="UP000828390">
    <property type="component" value="Unassembled WGS sequence"/>
</dbReference>
<evidence type="ECO:0000313" key="2">
    <source>
        <dbReference type="Proteomes" id="UP000828390"/>
    </source>
</evidence>
<accession>A0A9D4BMK4</accession>
<dbReference type="EMBL" id="JAIWYP010000014">
    <property type="protein sequence ID" value="KAH3709411.1"/>
    <property type="molecule type" value="Genomic_DNA"/>
</dbReference>
<name>A0A9D4BMK4_DREPO</name>
<reference evidence="1" key="1">
    <citation type="journal article" date="2019" name="bioRxiv">
        <title>The Genome of the Zebra Mussel, Dreissena polymorpha: A Resource for Invasive Species Research.</title>
        <authorList>
            <person name="McCartney M.A."/>
            <person name="Auch B."/>
            <person name="Kono T."/>
            <person name="Mallez S."/>
            <person name="Zhang Y."/>
            <person name="Obille A."/>
            <person name="Becker A."/>
            <person name="Abrahante J.E."/>
            <person name="Garbe J."/>
            <person name="Badalamenti J.P."/>
            <person name="Herman A."/>
            <person name="Mangelson H."/>
            <person name="Liachko I."/>
            <person name="Sullivan S."/>
            <person name="Sone E.D."/>
            <person name="Koren S."/>
            <person name="Silverstein K.A.T."/>
            <person name="Beckman K.B."/>
            <person name="Gohl D.M."/>
        </authorList>
    </citation>
    <scope>NUCLEOTIDE SEQUENCE</scope>
    <source>
        <strain evidence="1">Duluth1</strain>
        <tissue evidence="1">Whole animal</tissue>
    </source>
</reference>
<sequence length="107" mass="12235">MKASTIVCCQRHSAFIKAESVVHDKPVWTEAAKRGRIFKPSYSRRLNARHRHICTHIDSEVFEAFVLAEPALQFGIHVDVLSRILEECPELLQSIQLTCNQENSVFT</sequence>
<keyword evidence="2" id="KW-1185">Reference proteome</keyword>
<organism evidence="1 2">
    <name type="scientific">Dreissena polymorpha</name>
    <name type="common">Zebra mussel</name>
    <name type="synonym">Mytilus polymorpha</name>
    <dbReference type="NCBI Taxonomy" id="45954"/>
    <lineage>
        <taxon>Eukaryota</taxon>
        <taxon>Metazoa</taxon>
        <taxon>Spiralia</taxon>
        <taxon>Lophotrochozoa</taxon>
        <taxon>Mollusca</taxon>
        <taxon>Bivalvia</taxon>
        <taxon>Autobranchia</taxon>
        <taxon>Heteroconchia</taxon>
        <taxon>Euheterodonta</taxon>
        <taxon>Imparidentia</taxon>
        <taxon>Neoheterodontei</taxon>
        <taxon>Myida</taxon>
        <taxon>Dreissenoidea</taxon>
        <taxon>Dreissenidae</taxon>
        <taxon>Dreissena</taxon>
    </lineage>
</organism>